<reference evidence="2" key="2">
    <citation type="submission" date="2025-08" db="UniProtKB">
        <authorList>
            <consortium name="RefSeq"/>
        </authorList>
    </citation>
    <scope>IDENTIFICATION</scope>
    <source>
        <tissue evidence="2">Leaf</tissue>
    </source>
</reference>
<accession>A0AC58SFE2</accession>
<sequence length="400" mass="44925">MVTAQKVKESEKTLLTSSSATAEVEMTELLDSPSSETDEEEETRELVIDIEPPPRSSELINEEERKRVFFEKIKAGDIASVRKIIKKYPSYCTTKDEFERYPIVTALIDDGGEDMMRLLIRSCPESLHFKTPSGETLLHWSLRQEKWNCFSLLCKTHHRRKDRHILDMPARQTGETYREIAVQRRFLKPCDKVGRSTTRTISNVSEENSARTPNEPTVWSAALTMMVLIAGGSFAAPLSYHGLYPVLAADQGKIVNLSMHDLFTYPSAIMDGFLFFTTITVAFISAMLGILVAVCMIFRRREWGTALAVFTFFVITSMLVSFCSTLNKLFPRVVRIDGVHVEFPGGVRIDGVHVEFPGGVRIDGVHVEFPAGSVLVFYSVYVIILASTLALIAQRIRGAL</sequence>
<name>A0AC58SFE2_TOBAC</name>
<gene>
    <name evidence="2" type="primary">LOC107805504</name>
</gene>
<evidence type="ECO:0000313" key="1">
    <source>
        <dbReference type="Proteomes" id="UP000790787"/>
    </source>
</evidence>
<protein>
    <submittedName>
        <fullName evidence="2">Uncharacterized protein LOC107805504</fullName>
    </submittedName>
</protein>
<proteinExistence type="predicted"/>
<evidence type="ECO:0000313" key="2">
    <source>
        <dbReference type="RefSeq" id="XP_075083696.1"/>
    </source>
</evidence>
<dbReference type="RefSeq" id="XP_075083696.1">
    <property type="nucleotide sequence ID" value="XM_075227595.1"/>
</dbReference>
<reference evidence="1" key="1">
    <citation type="journal article" date="2014" name="Nat. Commun.">
        <title>The tobacco genome sequence and its comparison with those of tomato and potato.</title>
        <authorList>
            <person name="Sierro N."/>
            <person name="Battey J.N."/>
            <person name="Ouadi S."/>
            <person name="Bakaher N."/>
            <person name="Bovet L."/>
            <person name="Willig A."/>
            <person name="Goepfert S."/>
            <person name="Peitsch M.C."/>
            <person name="Ivanov N.V."/>
        </authorList>
    </citation>
    <scope>NUCLEOTIDE SEQUENCE [LARGE SCALE GENOMIC DNA]</scope>
</reference>
<dbReference type="Proteomes" id="UP000790787">
    <property type="component" value="Chromosome 12"/>
</dbReference>
<organism evidence="1 2">
    <name type="scientific">Nicotiana tabacum</name>
    <name type="common">Common tobacco</name>
    <dbReference type="NCBI Taxonomy" id="4097"/>
    <lineage>
        <taxon>Eukaryota</taxon>
        <taxon>Viridiplantae</taxon>
        <taxon>Streptophyta</taxon>
        <taxon>Embryophyta</taxon>
        <taxon>Tracheophyta</taxon>
        <taxon>Spermatophyta</taxon>
        <taxon>Magnoliopsida</taxon>
        <taxon>eudicotyledons</taxon>
        <taxon>Gunneridae</taxon>
        <taxon>Pentapetalae</taxon>
        <taxon>asterids</taxon>
        <taxon>lamiids</taxon>
        <taxon>Solanales</taxon>
        <taxon>Solanaceae</taxon>
        <taxon>Nicotianoideae</taxon>
        <taxon>Nicotianeae</taxon>
        <taxon>Nicotiana</taxon>
    </lineage>
</organism>
<keyword evidence="1" id="KW-1185">Reference proteome</keyword>